<proteinExistence type="predicted"/>
<sequence length="38" mass="4556">MNGNQPKADKTRKRSCERQPKKLEKQHYRGCHFQVSLK</sequence>
<gene>
    <name evidence="2" type="ORF">BROSI_A2292</name>
</gene>
<feature type="region of interest" description="Disordered" evidence="1">
    <location>
        <begin position="1"/>
        <end position="29"/>
    </location>
</feature>
<evidence type="ECO:0000256" key="1">
    <source>
        <dbReference type="SAM" id="MobiDB-lite"/>
    </source>
</evidence>
<protein>
    <submittedName>
        <fullName evidence="2">Uncharacterized protein</fullName>
    </submittedName>
</protein>
<reference evidence="3" key="1">
    <citation type="journal article" date="2015" name="Genome Announc.">
        <title>Draft Genome Sequence of an Anaerobic Ammonium-Oxidizing Bacterium, "Candidatus Brocadia sinica".</title>
        <authorList>
            <person name="Oshiki M."/>
            <person name="Shinyako-Hata K."/>
            <person name="Satoh H."/>
            <person name="Okabe S."/>
        </authorList>
    </citation>
    <scope>NUCLEOTIDE SEQUENCE [LARGE SCALE GENOMIC DNA]</scope>
    <source>
        <strain evidence="3">JPN1</strain>
    </source>
</reference>
<organism evidence="2 3">
    <name type="scientific">Candidatus Brocadia sinica JPN1</name>
    <dbReference type="NCBI Taxonomy" id="1197129"/>
    <lineage>
        <taxon>Bacteria</taxon>
        <taxon>Pseudomonadati</taxon>
        <taxon>Planctomycetota</taxon>
        <taxon>Candidatus Brocadiia</taxon>
        <taxon>Candidatus Brocadiales</taxon>
        <taxon>Candidatus Brocadiaceae</taxon>
        <taxon>Candidatus Brocadia</taxon>
    </lineage>
</organism>
<evidence type="ECO:0000313" key="2">
    <source>
        <dbReference type="EMBL" id="GAN33758.1"/>
    </source>
</evidence>
<keyword evidence="3" id="KW-1185">Reference proteome</keyword>
<comment type="caution">
    <text evidence="2">The sequence shown here is derived from an EMBL/GenBank/DDBJ whole genome shotgun (WGS) entry which is preliminary data.</text>
</comment>
<dbReference type="Proteomes" id="UP000032309">
    <property type="component" value="Unassembled WGS sequence"/>
</dbReference>
<name>A0ABQ0JY90_9BACT</name>
<dbReference type="EMBL" id="BAFN01000001">
    <property type="protein sequence ID" value="GAN33758.1"/>
    <property type="molecule type" value="Genomic_DNA"/>
</dbReference>
<accession>A0ABQ0JY90</accession>
<feature type="compositionally biased region" description="Basic and acidic residues" evidence="1">
    <location>
        <begin position="14"/>
        <end position="27"/>
    </location>
</feature>
<evidence type="ECO:0000313" key="3">
    <source>
        <dbReference type="Proteomes" id="UP000032309"/>
    </source>
</evidence>